<keyword evidence="6" id="KW-1185">Reference proteome</keyword>
<dbReference type="EMBL" id="JAZHXJ010000021">
    <property type="protein sequence ID" value="KAL1881462.1"/>
    <property type="molecule type" value="Genomic_DNA"/>
</dbReference>
<dbReference type="PRINTS" id="PR00420">
    <property type="entry name" value="RNGMNOXGNASE"/>
</dbReference>
<dbReference type="InterPro" id="IPR051104">
    <property type="entry name" value="FAD_monoxygenase"/>
</dbReference>
<keyword evidence="1" id="KW-0285">Flavoprotein</keyword>
<evidence type="ECO:0000259" key="4">
    <source>
        <dbReference type="Pfam" id="PF01494"/>
    </source>
</evidence>
<keyword evidence="3" id="KW-0560">Oxidoreductase</keyword>
<dbReference type="SUPFAM" id="SSF54373">
    <property type="entry name" value="FAD-linked reductases, C-terminal domain"/>
    <property type="match status" value="1"/>
</dbReference>
<dbReference type="PANTHER" id="PTHR46720:SF1">
    <property type="entry name" value="HYDROXYLASE, PUTATIVE (AFU_ORTHOLOGUE AFUA_8G06050)-RELATED"/>
    <property type="match status" value="1"/>
</dbReference>
<comment type="caution">
    <text evidence="5">The sequence shown here is derived from an EMBL/GenBank/DDBJ whole genome shotgun (WGS) entry which is preliminary data.</text>
</comment>
<dbReference type="InterPro" id="IPR002938">
    <property type="entry name" value="FAD-bd"/>
</dbReference>
<keyword evidence="2" id="KW-0274">FAD</keyword>
<proteinExistence type="predicted"/>
<reference evidence="5 6" key="1">
    <citation type="journal article" date="2024" name="Commun. Biol.">
        <title>Comparative genomic analysis of thermophilic fungi reveals convergent evolutionary adaptations and gene losses.</title>
        <authorList>
            <person name="Steindorff A.S."/>
            <person name="Aguilar-Pontes M.V."/>
            <person name="Robinson A.J."/>
            <person name="Andreopoulos B."/>
            <person name="LaButti K."/>
            <person name="Kuo A."/>
            <person name="Mondo S."/>
            <person name="Riley R."/>
            <person name="Otillar R."/>
            <person name="Haridas S."/>
            <person name="Lipzen A."/>
            <person name="Grimwood J."/>
            <person name="Schmutz J."/>
            <person name="Clum A."/>
            <person name="Reid I.D."/>
            <person name="Moisan M.C."/>
            <person name="Butler G."/>
            <person name="Nguyen T.T.M."/>
            <person name="Dewar K."/>
            <person name="Conant G."/>
            <person name="Drula E."/>
            <person name="Henrissat B."/>
            <person name="Hansel C."/>
            <person name="Singer S."/>
            <person name="Hutchinson M.I."/>
            <person name="de Vries R.P."/>
            <person name="Natvig D.O."/>
            <person name="Powell A.J."/>
            <person name="Tsang A."/>
            <person name="Grigoriev I.V."/>
        </authorList>
    </citation>
    <scope>NUCLEOTIDE SEQUENCE [LARGE SCALE GENOMIC DNA]</scope>
    <source>
        <strain evidence="5 6">ATCC 24622</strain>
    </source>
</reference>
<name>A0ABR3XZK2_9PEZI</name>
<evidence type="ECO:0000256" key="2">
    <source>
        <dbReference type="ARBA" id="ARBA00022827"/>
    </source>
</evidence>
<dbReference type="Proteomes" id="UP001586593">
    <property type="component" value="Unassembled WGS sequence"/>
</dbReference>
<dbReference type="Pfam" id="PF01494">
    <property type="entry name" value="FAD_binding_3"/>
    <property type="match status" value="1"/>
</dbReference>
<protein>
    <recommendedName>
        <fullName evidence="4">FAD-binding domain-containing protein</fullName>
    </recommendedName>
</protein>
<dbReference type="InterPro" id="IPR036188">
    <property type="entry name" value="FAD/NAD-bd_sf"/>
</dbReference>
<evidence type="ECO:0000256" key="1">
    <source>
        <dbReference type="ARBA" id="ARBA00022630"/>
    </source>
</evidence>
<accession>A0ABR3XZK2</accession>
<dbReference type="SUPFAM" id="SSF51905">
    <property type="entry name" value="FAD/NAD(P)-binding domain"/>
    <property type="match status" value="1"/>
</dbReference>
<evidence type="ECO:0000256" key="3">
    <source>
        <dbReference type="ARBA" id="ARBA00023002"/>
    </source>
</evidence>
<evidence type="ECO:0000313" key="6">
    <source>
        <dbReference type="Proteomes" id="UP001586593"/>
    </source>
</evidence>
<organism evidence="5 6">
    <name type="scientific">Phialemonium thermophilum</name>
    <dbReference type="NCBI Taxonomy" id="223376"/>
    <lineage>
        <taxon>Eukaryota</taxon>
        <taxon>Fungi</taxon>
        <taxon>Dikarya</taxon>
        <taxon>Ascomycota</taxon>
        <taxon>Pezizomycotina</taxon>
        <taxon>Sordariomycetes</taxon>
        <taxon>Sordariomycetidae</taxon>
        <taxon>Cephalothecales</taxon>
        <taxon>Cephalothecaceae</taxon>
        <taxon>Phialemonium</taxon>
    </lineage>
</organism>
<feature type="domain" description="FAD-binding" evidence="4">
    <location>
        <begin position="10"/>
        <end position="340"/>
    </location>
</feature>
<dbReference type="Gene3D" id="3.50.50.60">
    <property type="entry name" value="FAD/NAD(P)-binding domain"/>
    <property type="match status" value="1"/>
</dbReference>
<dbReference type="PANTHER" id="PTHR46720">
    <property type="entry name" value="HYDROXYLASE, PUTATIVE (AFU_ORTHOLOGUE AFUA_3G01460)-RELATED"/>
    <property type="match status" value="1"/>
</dbReference>
<sequence length="431" mass="47858">MAIQQNPFRIAVVGGGIGGLCAALSLHYHSSKIAPGAVAIDVYEQAPEYKEIGAGLGIGINAAKLLHRIGVGEAVNNISGHRNGVWITFRRYDTGAEILTVPVNDREAIRQSPVHRAEFLSLLVDAVKSRGAATLHVNKRCVELKEVGNAVELRFEDGTTAEANLVVGCDGIHSVIRGQFRSDNPKYSGRIAYRGLVPIRHLESWWPFQTYSASWLGPDKHFLVFPISRNTILNIVAFVTAEDDETKESWSVTGTRAEVAEAFASFEPTVRKTISFMNENPTKWVLNDRDLLDQWVYGNGKIVLMGDAAHAMLPHQGAGAGQAIEDGYILGRAISEYLATTTTSNGRRDNDEELRKWTQLYQDVRLPRAQKAQETARQAGLVYEMQTTEMQGKSYEECLPLVRESLKDRMQWIWTGDIDAEYEEKKSRAGL</sequence>
<evidence type="ECO:0000313" key="5">
    <source>
        <dbReference type="EMBL" id="KAL1881462.1"/>
    </source>
</evidence>
<gene>
    <name evidence="5" type="ORF">VTK73DRAFT_3524</name>
</gene>